<dbReference type="InterPro" id="IPR036582">
    <property type="entry name" value="Mao_N_sf"/>
</dbReference>
<organism evidence="2 3">
    <name type="scientific">Asaccharospora irregularis DSM 2635</name>
    <dbReference type="NCBI Taxonomy" id="1121321"/>
    <lineage>
        <taxon>Bacteria</taxon>
        <taxon>Bacillati</taxon>
        <taxon>Bacillota</taxon>
        <taxon>Clostridia</taxon>
        <taxon>Peptostreptococcales</taxon>
        <taxon>Peptostreptococcaceae</taxon>
        <taxon>Asaccharospora</taxon>
    </lineage>
</organism>
<evidence type="ECO:0000259" key="1">
    <source>
        <dbReference type="Pfam" id="PF07833"/>
    </source>
</evidence>
<name>A0A1M5QA80_9FIRM</name>
<sequence length="89" mass="10038">MQLPIKQISKELGISVSHINKNLILSKDNVKVEYEIGTKNVIINGSKKILATKSQFKNNVIYGEMNLLIKELGYTLKFDSFAGKIEILK</sequence>
<keyword evidence="3" id="KW-1185">Reference proteome</keyword>
<dbReference type="Pfam" id="PF07833">
    <property type="entry name" value="Cu_amine_oxidN1"/>
    <property type="match status" value="1"/>
</dbReference>
<dbReference type="AlphaFoldDB" id="A0A1M5QA80"/>
<proteinExistence type="predicted"/>
<dbReference type="Proteomes" id="UP000243255">
    <property type="component" value="Unassembled WGS sequence"/>
</dbReference>
<dbReference type="SUPFAM" id="SSF55383">
    <property type="entry name" value="Copper amine oxidase, domain N"/>
    <property type="match status" value="1"/>
</dbReference>
<dbReference type="Gene3D" id="3.30.457.10">
    <property type="entry name" value="Copper amine oxidase-like, N-terminal domain"/>
    <property type="match status" value="1"/>
</dbReference>
<accession>A0A1M5QA80</accession>
<dbReference type="InterPro" id="IPR012854">
    <property type="entry name" value="Cu_amine_oxidase-like_N"/>
</dbReference>
<dbReference type="RefSeq" id="WP_073126414.1">
    <property type="nucleotide sequence ID" value="NZ_BAABCH010000093.1"/>
</dbReference>
<reference evidence="3" key="1">
    <citation type="submission" date="2016-11" db="EMBL/GenBank/DDBJ databases">
        <authorList>
            <person name="Varghese N."/>
            <person name="Submissions S."/>
        </authorList>
    </citation>
    <scope>NUCLEOTIDE SEQUENCE [LARGE SCALE GENOMIC DNA]</scope>
    <source>
        <strain evidence="3">DSM 2635</strain>
    </source>
</reference>
<dbReference type="EMBL" id="FQWX01000019">
    <property type="protein sequence ID" value="SHH10413.1"/>
    <property type="molecule type" value="Genomic_DNA"/>
</dbReference>
<evidence type="ECO:0000313" key="3">
    <source>
        <dbReference type="Proteomes" id="UP000243255"/>
    </source>
</evidence>
<gene>
    <name evidence="2" type="ORF">SAMN04488530_11921</name>
</gene>
<evidence type="ECO:0000313" key="2">
    <source>
        <dbReference type="EMBL" id="SHH10413.1"/>
    </source>
</evidence>
<protein>
    <submittedName>
        <fullName evidence="2">Copper amine oxidase N-terminal domain-containing protein</fullName>
    </submittedName>
</protein>
<feature type="domain" description="Copper amine oxidase-like N-terminal" evidence="1">
    <location>
        <begin position="3"/>
        <end position="86"/>
    </location>
</feature>